<dbReference type="InterPro" id="IPR035595">
    <property type="entry name" value="UDP_glycos_trans_CS"/>
</dbReference>
<dbReference type="GO" id="GO:0035251">
    <property type="term" value="F:UDP-glucosyltransferase activity"/>
    <property type="evidence" value="ECO:0007669"/>
    <property type="project" value="TreeGrafter"/>
</dbReference>
<keyword evidence="3" id="KW-0328">Glycosyltransferase</keyword>
<protein>
    <recommendedName>
        <fullName evidence="4">Glycosyltransferase</fullName>
        <ecNumber evidence="4">2.4.1.-</ecNumber>
    </recommendedName>
</protein>
<reference evidence="6" key="1">
    <citation type="journal article" date="2015" name="Nat. Genet.">
        <title>The pineapple genome and the evolution of CAM photosynthesis.</title>
        <authorList>
            <person name="Ming R."/>
            <person name="VanBuren R."/>
            <person name="Wai C.M."/>
            <person name="Tang H."/>
            <person name="Schatz M.C."/>
            <person name="Bowers J.E."/>
            <person name="Lyons E."/>
            <person name="Wang M.L."/>
            <person name="Chen J."/>
            <person name="Biggers E."/>
            <person name="Zhang J."/>
            <person name="Huang L."/>
            <person name="Zhang L."/>
            <person name="Miao W."/>
            <person name="Zhang J."/>
            <person name="Ye Z."/>
            <person name="Miao C."/>
            <person name="Lin Z."/>
            <person name="Wang H."/>
            <person name="Zhou H."/>
            <person name="Yim W.C."/>
            <person name="Priest H.D."/>
            <person name="Zheng C."/>
            <person name="Woodhouse M."/>
            <person name="Edger P.P."/>
            <person name="Guyot R."/>
            <person name="Guo H.B."/>
            <person name="Guo H."/>
            <person name="Zheng G."/>
            <person name="Singh R."/>
            <person name="Sharma A."/>
            <person name="Min X."/>
            <person name="Zheng Y."/>
            <person name="Lee H."/>
            <person name="Gurtowski J."/>
            <person name="Sedlazeck F.J."/>
            <person name="Harkess A."/>
            <person name="McKain M.R."/>
            <person name="Liao Z."/>
            <person name="Fang J."/>
            <person name="Liu J."/>
            <person name="Zhang X."/>
            <person name="Zhang Q."/>
            <person name="Hu W."/>
            <person name="Qin Y."/>
            <person name="Wang K."/>
            <person name="Chen L.Y."/>
            <person name="Shirley N."/>
            <person name="Lin Y.R."/>
            <person name="Liu L.Y."/>
            <person name="Hernandez A.G."/>
            <person name="Wright C.L."/>
            <person name="Bulone V."/>
            <person name="Tuskan G.A."/>
            <person name="Heath K."/>
            <person name="Zee F."/>
            <person name="Moore P.H."/>
            <person name="Sunkar R."/>
            <person name="Leebens-Mack J.H."/>
            <person name="Mockler T."/>
            <person name="Bennetzen J.L."/>
            <person name="Freeling M."/>
            <person name="Sankoff D."/>
            <person name="Paterson A.H."/>
            <person name="Zhu X."/>
            <person name="Yang X."/>
            <person name="Smith J.A."/>
            <person name="Cushman J.C."/>
            <person name="Paull R.E."/>
            <person name="Yu Q."/>
        </authorList>
    </citation>
    <scope>NUCLEOTIDE SEQUENCE [LARGE SCALE GENOMIC DNA]</scope>
    <source>
        <strain evidence="6">cv. F153</strain>
    </source>
</reference>
<proteinExistence type="inferred from homology"/>
<dbReference type="AlphaFoldDB" id="A0A6P5F6B4"/>
<reference evidence="7" key="2">
    <citation type="submission" date="2025-08" db="UniProtKB">
        <authorList>
            <consortium name="RefSeq"/>
        </authorList>
    </citation>
    <scope>IDENTIFICATION</scope>
    <source>
        <tissue evidence="7">Leaf</tissue>
    </source>
</reference>
<dbReference type="Pfam" id="PF00201">
    <property type="entry name" value="UDPGT"/>
    <property type="match status" value="1"/>
</dbReference>
<dbReference type="Gene3D" id="3.40.50.2000">
    <property type="entry name" value="Glycogen Phosphorylase B"/>
    <property type="match status" value="2"/>
</dbReference>
<keyword evidence="6" id="KW-1185">Reference proteome</keyword>
<dbReference type="FunFam" id="3.40.50.2000:FF:000104">
    <property type="entry name" value="Glycosyltransferase"/>
    <property type="match status" value="1"/>
</dbReference>
<evidence type="ECO:0000256" key="4">
    <source>
        <dbReference type="RuleBase" id="RU362057"/>
    </source>
</evidence>
<dbReference type="Pfam" id="PF26168">
    <property type="entry name" value="Glyco_transf_N"/>
    <property type="match status" value="1"/>
</dbReference>
<dbReference type="InterPro" id="IPR058980">
    <property type="entry name" value="Glyco_transf_N"/>
</dbReference>
<dbReference type="FunFam" id="3.40.50.2000:FF:000047">
    <property type="entry name" value="Glycosyltransferase"/>
    <property type="match status" value="1"/>
</dbReference>
<evidence type="ECO:0000256" key="3">
    <source>
        <dbReference type="RuleBase" id="RU003718"/>
    </source>
</evidence>
<dbReference type="Proteomes" id="UP000515123">
    <property type="component" value="Linkage group 5"/>
</dbReference>
<evidence type="ECO:0000313" key="7">
    <source>
        <dbReference type="RefSeq" id="XP_020088780.1"/>
    </source>
</evidence>
<organism evidence="6 7">
    <name type="scientific">Ananas comosus</name>
    <name type="common">Pineapple</name>
    <name type="synonym">Ananas ananas</name>
    <dbReference type="NCBI Taxonomy" id="4615"/>
    <lineage>
        <taxon>Eukaryota</taxon>
        <taxon>Viridiplantae</taxon>
        <taxon>Streptophyta</taxon>
        <taxon>Embryophyta</taxon>
        <taxon>Tracheophyta</taxon>
        <taxon>Spermatophyta</taxon>
        <taxon>Magnoliopsida</taxon>
        <taxon>Liliopsida</taxon>
        <taxon>Poales</taxon>
        <taxon>Bromeliaceae</taxon>
        <taxon>Bromelioideae</taxon>
        <taxon>Ananas</taxon>
    </lineage>
</organism>
<sequence length="517" mass="57752">MTCEAEAEAGSGAGAEAAHFVLVPLMAQGHMIPMVDMARLLAERGVRVTLITTPVNAARIRPIIDQVSRSNLPVEFVELRFPCAELGLPEGSENVDLLSSPAYYKPFFDAMKLLKEPLEALLRSQHRRPDCMIADMCNGWTKDVARRLGIQRLVFHGPSCFYILCAYNMVQHRVYDRATDELEPIVVPDVPVEVVTNKAESPGFFNWAGWEDLRDEVVEAESTADGVVINTFYDLEPSFVDCYEKIMQKKVWTVGPLCLYSKDVDSKAARGNKAAVDHRDVTTWLDSKGASSVFYVSFGSLVCTRPMQLIEIGKGLLECADHRPFIWVVKEAEIVPEVEKWLLEEHFAERTKERGLLIKGWAPQTVILSHPAIGGFLTHCGWNSTLEAISAGVPMLTWPHFADQFLNEKLVVDVLKIGRSLDVKVPSTHVTDDSTLLVTKEKLRKAVSELMEGEEGEEMRRRAKALAEKAKKAMEEGGSSYRNMDDMIEYMAGRYGKEEKVEDAVRASPMVLAPMLS</sequence>
<dbReference type="OrthoDB" id="5835829at2759"/>
<keyword evidence="2 3" id="KW-0808">Transferase</keyword>
<dbReference type="RefSeq" id="XP_020088780.1">
    <property type="nucleotide sequence ID" value="XM_020233191.1"/>
</dbReference>
<dbReference type="PANTHER" id="PTHR48047">
    <property type="entry name" value="GLYCOSYLTRANSFERASE"/>
    <property type="match status" value="1"/>
</dbReference>
<dbReference type="Gramene" id="Aco014301.1.mrna1">
    <property type="protein sequence ID" value="Aco014301.1.mrna1"/>
    <property type="gene ID" value="Aco014301.1.path1"/>
</dbReference>
<dbReference type="PROSITE" id="PS00375">
    <property type="entry name" value="UDPGT"/>
    <property type="match status" value="1"/>
</dbReference>
<evidence type="ECO:0000313" key="6">
    <source>
        <dbReference type="Proteomes" id="UP000515123"/>
    </source>
</evidence>
<name>A0A6P5F6B4_ANACO</name>
<gene>
    <name evidence="7" type="primary">LOC109710532</name>
</gene>
<comment type="similarity">
    <text evidence="1 3">Belongs to the UDP-glycosyltransferase family.</text>
</comment>
<dbReference type="InterPro" id="IPR002213">
    <property type="entry name" value="UDP_glucos_trans"/>
</dbReference>
<feature type="domain" description="Glycosyltransferase N-terminal" evidence="5">
    <location>
        <begin position="20"/>
        <end position="257"/>
    </location>
</feature>
<evidence type="ECO:0000259" key="5">
    <source>
        <dbReference type="Pfam" id="PF26168"/>
    </source>
</evidence>
<dbReference type="GeneID" id="109710532"/>
<dbReference type="EC" id="2.4.1.-" evidence="4"/>
<accession>A0A6P5F6B4</accession>
<dbReference type="SUPFAM" id="SSF53756">
    <property type="entry name" value="UDP-Glycosyltransferase/glycogen phosphorylase"/>
    <property type="match status" value="1"/>
</dbReference>
<dbReference type="PANTHER" id="PTHR48047:SF229">
    <property type="entry name" value="UDP-GLYCOSYLTRANSFERASE 73C3-RELATED"/>
    <property type="match status" value="1"/>
</dbReference>
<evidence type="ECO:0000256" key="1">
    <source>
        <dbReference type="ARBA" id="ARBA00009995"/>
    </source>
</evidence>
<dbReference type="CDD" id="cd03784">
    <property type="entry name" value="GT1_Gtf-like"/>
    <property type="match status" value="1"/>
</dbReference>
<evidence type="ECO:0000256" key="2">
    <source>
        <dbReference type="ARBA" id="ARBA00022679"/>
    </source>
</evidence>